<dbReference type="SMART" id="SM00823">
    <property type="entry name" value="PKS_PP"/>
    <property type="match status" value="1"/>
</dbReference>
<dbReference type="Pfam" id="PF00106">
    <property type="entry name" value="adh_short"/>
    <property type="match status" value="1"/>
</dbReference>
<dbReference type="InterPro" id="IPR009081">
    <property type="entry name" value="PP-bd_ACP"/>
</dbReference>
<dbReference type="SUPFAM" id="SSF47336">
    <property type="entry name" value="ACP-like"/>
    <property type="match status" value="1"/>
</dbReference>
<dbReference type="Pfam" id="PF07993">
    <property type="entry name" value="NAD_binding_4"/>
    <property type="match status" value="1"/>
</dbReference>
<keyword evidence="1" id="KW-0596">Phosphopantetheine</keyword>
<feature type="domain" description="Carrier" evidence="7">
    <location>
        <begin position="575"/>
        <end position="653"/>
    </location>
</feature>
<dbReference type="Gene3D" id="3.40.50.720">
    <property type="entry name" value="NAD(P)-binding Rossmann-like Domain"/>
    <property type="match status" value="2"/>
</dbReference>
<dbReference type="Gene3D" id="1.10.1200.10">
    <property type="entry name" value="ACP-like"/>
    <property type="match status" value="1"/>
</dbReference>
<dbReference type="InterPro" id="IPR013120">
    <property type="entry name" value="FAR_NAD-bd"/>
</dbReference>
<gene>
    <name evidence="8" type="ORF">SEPCBS119000_005538</name>
</gene>
<dbReference type="PANTHER" id="PTHR44845">
    <property type="entry name" value="CARRIER DOMAIN-CONTAINING PROTEIN"/>
    <property type="match status" value="1"/>
</dbReference>
<dbReference type="Gene3D" id="3.40.50.12780">
    <property type="entry name" value="N-terminal domain of ligase-like"/>
    <property type="match status" value="1"/>
</dbReference>
<dbReference type="NCBIfam" id="TIGR01746">
    <property type="entry name" value="Thioester-redct"/>
    <property type="match status" value="1"/>
</dbReference>
<sequence length="1366" mass="145628">MQPMDTDKDLVALFRQQVDATPDAIAVEDGTTTWTYAELDRATNHVADRLRSVHGVGRDVLVGVLMGHNVQYIVACLAALKAGGAFLVLEVAYPPGLLADVIEDAHPPVILTSADYADKIPEHIPRLLLERGMTVADLAAMEPLPTTDATQQLLPLPSSTDLDRLAFVSYSSGSTGRPKGICNPHSAPVKSYALRFEVSDLGPGDRVACNVFFVWEILRPLLRGATTVTVPDDASYDPVGLVSFLADYAITETLMTPTLLATVLGRYPDLATRLPRLRTLLFNGEVVSVDLARRAATALPNVRLLNCYSASETHEIACGDIRRTLANLPTDATVCPVGPPLLPTHSYILDEDGLKVPPGTNGELYVGGPLLARGYLNRPETTVEVFLPDVFAGSGRMYRTGDKARILPSSGELEISGRVGGMIKVRGYTVHPAAVESAIVKHLSVRSCVVLADKEGLERQLVAYVVREAEGSPGTADGSRAPLEINAEGHSPLARRLLAEHLAHYMIPVFWVELDTLPTHKVSGKVDIKGLPAPSPMRAGPSPPETPPVESMGQILWALGGSAHNEKVVAPAVVDAAEVRRHWIACLGLEHDNSSMDMTQQQQFDFFDLGGHSLALAELSNRLSAAYGVDVPLLSLIRSPTLAGHVAAIQTALQGAQLSTAAVDNGLLLSMLADDSKLPEDLPVLEKAKVPTRITDAATTDILLTGATGFLGAFLLAELLATTSAKVHCLVRRPSSSLASAAGMPRLRKHLLSLGLWQDSMTERIVIVAGDLSIHNLGLSDEAFNSLAKRVQAIVHAGAHVNLVYPYDALRDANVGGTREVLRLVGKGDATLHHISTNGVLPPSKTAWTEDDTPVLTPSDVVDKISDGYGQTKWVAEQLVLQASRQGLPVFIYRPGTLGGHSVTGATNPRDVVTALIAESLRIGYAPNIDGWRIELTPIDAACRTIVRLADQPATADMGVTRHVGDPDATLAKDVFARLAVLGYPSEAVDWDEWVARWNEDQCNARPAAGAVSSVNDEDVTPVDILRAGMPSVEFLKLPILLEDTKTQALLESPHDAAARSKIDLELLATYTRHFYSRGWLAHGPKAPAAVAKVVDTVVPVPKGPLAGRVAVIVGASSGIGAAIATALANDGAHVALGARRIDELKSLQISLEAQFAGVRVLSRATDVTSAEQVQALVTAAINELGPIDILVVCAGVMYFTMMASVRTEEWDRTVDVNCKGLLHCLAATVPGMLQRAKPTPLAENEEYTPGRSPHIVCISSDAGRKVFPGLGVYSGSKFFVEAVLQSLRLETAGTGLRVTSVQPGNTATELLSLSTDPEAMEKYGTPTGAQVLKAEDVASAVVYALRQPAHVAVNEVMIEPRDEPI</sequence>
<dbReference type="InterPro" id="IPR002347">
    <property type="entry name" value="SDR_fam"/>
</dbReference>
<name>A0ABP0DYH1_9PEZI</name>
<dbReference type="InterPro" id="IPR000873">
    <property type="entry name" value="AMP-dep_synth/lig_dom"/>
</dbReference>
<dbReference type="InterPro" id="IPR010080">
    <property type="entry name" value="Thioester_reductase-like_dom"/>
</dbReference>
<evidence type="ECO:0000259" key="7">
    <source>
        <dbReference type="PROSITE" id="PS50075"/>
    </source>
</evidence>
<dbReference type="InterPro" id="IPR036736">
    <property type="entry name" value="ACP-like_sf"/>
</dbReference>
<keyword evidence="9" id="KW-1185">Reference proteome</keyword>
<evidence type="ECO:0000256" key="1">
    <source>
        <dbReference type="ARBA" id="ARBA00022450"/>
    </source>
</evidence>
<dbReference type="InterPro" id="IPR057326">
    <property type="entry name" value="KR_dom"/>
</dbReference>
<dbReference type="SUPFAM" id="SSF56801">
    <property type="entry name" value="Acetyl-CoA synthetase-like"/>
    <property type="match status" value="1"/>
</dbReference>
<dbReference type="PROSITE" id="PS00061">
    <property type="entry name" value="ADH_SHORT"/>
    <property type="match status" value="1"/>
</dbReference>
<dbReference type="SMART" id="SM00822">
    <property type="entry name" value="PKS_KR"/>
    <property type="match status" value="1"/>
</dbReference>
<keyword evidence="3" id="KW-0521">NADP</keyword>
<dbReference type="Gene3D" id="3.30.300.30">
    <property type="match status" value="1"/>
</dbReference>
<evidence type="ECO:0000256" key="5">
    <source>
        <dbReference type="ARBA" id="ARBA00029454"/>
    </source>
</evidence>
<proteinExistence type="inferred from homology"/>
<dbReference type="SUPFAM" id="SSF51735">
    <property type="entry name" value="NAD(P)-binding Rossmann-fold domains"/>
    <property type="match status" value="2"/>
</dbReference>
<keyword evidence="2" id="KW-0597">Phosphoprotein</keyword>
<evidence type="ECO:0000256" key="4">
    <source>
        <dbReference type="ARBA" id="ARBA00023002"/>
    </source>
</evidence>
<dbReference type="InterPro" id="IPR042099">
    <property type="entry name" value="ANL_N_sf"/>
</dbReference>
<dbReference type="PANTHER" id="PTHR44845:SF6">
    <property type="entry name" value="BETA-ALANINE-ACTIVATING ENZYME"/>
    <property type="match status" value="1"/>
</dbReference>
<keyword evidence="4" id="KW-0560">Oxidoreductase</keyword>
<dbReference type="EMBL" id="CAWUON010000106">
    <property type="protein sequence ID" value="CAK7273217.1"/>
    <property type="molecule type" value="Genomic_DNA"/>
</dbReference>
<dbReference type="PROSITE" id="PS00012">
    <property type="entry name" value="PHOSPHOPANTETHEINE"/>
    <property type="match status" value="1"/>
</dbReference>
<reference evidence="8 9" key="1">
    <citation type="submission" date="2024-01" db="EMBL/GenBank/DDBJ databases">
        <authorList>
            <person name="Allen C."/>
            <person name="Tagirdzhanova G."/>
        </authorList>
    </citation>
    <scope>NUCLEOTIDE SEQUENCE [LARGE SCALE GENOMIC DNA]</scope>
    <source>
        <strain evidence="8 9">CBS 119000</strain>
    </source>
</reference>
<evidence type="ECO:0000313" key="9">
    <source>
        <dbReference type="Proteomes" id="UP001642502"/>
    </source>
</evidence>
<organism evidence="8 9">
    <name type="scientific">Sporothrix epigloea</name>
    <dbReference type="NCBI Taxonomy" id="1892477"/>
    <lineage>
        <taxon>Eukaryota</taxon>
        <taxon>Fungi</taxon>
        <taxon>Dikarya</taxon>
        <taxon>Ascomycota</taxon>
        <taxon>Pezizomycotina</taxon>
        <taxon>Sordariomycetes</taxon>
        <taxon>Sordariomycetidae</taxon>
        <taxon>Ophiostomatales</taxon>
        <taxon>Ophiostomataceae</taxon>
        <taxon>Sporothrix</taxon>
    </lineage>
</organism>
<dbReference type="Proteomes" id="UP001642502">
    <property type="component" value="Unassembled WGS sequence"/>
</dbReference>
<protein>
    <submittedName>
        <fullName evidence="8">NRPS-like protein biosynthetic cluster</fullName>
    </submittedName>
</protein>
<feature type="region of interest" description="Disordered" evidence="6">
    <location>
        <begin position="529"/>
        <end position="549"/>
    </location>
</feature>
<comment type="similarity">
    <text evidence="5">Belongs to the NRP synthetase family.</text>
</comment>
<dbReference type="InterPro" id="IPR020904">
    <property type="entry name" value="Sc_DH/Rdtase_CS"/>
</dbReference>
<evidence type="ECO:0000256" key="2">
    <source>
        <dbReference type="ARBA" id="ARBA00022553"/>
    </source>
</evidence>
<dbReference type="Pfam" id="PF00501">
    <property type="entry name" value="AMP-binding"/>
    <property type="match status" value="1"/>
</dbReference>
<dbReference type="InterPro" id="IPR020806">
    <property type="entry name" value="PKS_PP-bd"/>
</dbReference>
<evidence type="ECO:0000313" key="8">
    <source>
        <dbReference type="EMBL" id="CAK7273217.1"/>
    </source>
</evidence>
<dbReference type="PRINTS" id="PR00081">
    <property type="entry name" value="GDHRDH"/>
</dbReference>
<dbReference type="PROSITE" id="PS50075">
    <property type="entry name" value="CARRIER"/>
    <property type="match status" value="1"/>
</dbReference>
<accession>A0ABP0DYH1</accession>
<dbReference type="CDD" id="cd05235">
    <property type="entry name" value="SDR_e1"/>
    <property type="match status" value="1"/>
</dbReference>
<dbReference type="PROSITE" id="PS00455">
    <property type="entry name" value="AMP_BINDING"/>
    <property type="match status" value="1"/>
</dbReference>
<comment type="caution">
    <text evidence="8">The sequence shown here is derived from an EMBL/GenBank/DDBJ whole genome shotgun (WGS) entry which is preliminary data.</text>
</comment>
<dbReference type="Pfam" id="PF00550">
    <property type="entry name" value="PP-binding"/>
    <property type="match status" value="1"/>
</dbReference>
<dbReference type="InterPro" id="IPR020845">
    <property type="entry name" value="AMP-binding_CS"/>
</dbReference>
<dbReference type="InterPro" id="IPR045851">
    <property type="entry name" value="AMP-bd_C_sf"/>
</dbReference>
<evidence type="ECO:0000256" key="6">
    <source>
        <dbReference type="SAM" id="MobiDB-lite"/>
    </source>
</evidence>
<dbReference type="InterPro" id="IPR006162">
    <property type="entry name" value="Ppantetheine_attach_site"/>
</dbReference>
<dbReference type="CDD" id="cd05930">
    <property type="entry name" value="A_NRPS"/>
    <property type="match status" value="1"/>
</dbReference>
<dbReference type="InterPro" id="IPR036291">
    <property type="entry name" value="NAD(P)-bd_dom_sf"/>
</dbReference>
<evidence type="ECO:0000256" key="3">
    <source>
        <dbReference type="ARBA" id="ARBA00022857"/>
    </source>
</evidence>